<dbReference type="PANTHER" id="PTHR43377">
    <property type="entry name" value="BILIVERDIN REDUCTASE A"/>
    <property type="match status" value="1"/>
</dbReference>
<gene>
    <name evidence="3" type="ORF">CaldiYA01_01410</name>
</gene>
<feature type="domain" description="GFO/IDH/MocA-like oxidoreductase" evidence="2">
    <location>
        <begin position="133"/>
        <end position="251"/>
    </location>
</feature>
<dbReference type="InterPro" id="IPR036291">
    <property type="entry name" value="NAD(P)-bd_dom_sf"/>
</dbReference>
<accession>A0ABM7NJ98</accession>
<evidence type="ECO:0000313" key="3">
    <source>
        <dbReference type="EMBL" id="BCS80181.1"/>
    </source>
</evidence>
<dbReference type="PANTHER" id="PTHR43377:SF6">
    <property type="entry name" value="GFO_IDH_MOCA-LIKE OXIDOREDUCTASE N-TERMINAL DOMAIN-CONTAINING PROTEIN"/>
    <property type="match status" value="1"/>
</dbReference>
<dbReference type="SUPFAM" id="SSF55347">
    <property type="entry name" value="Glyceraldehyde-3-phosphate dehydrogenase-like, C-terminal domain"/>
    <property type="match status" value="1"/>
</dbReference>
<organism evidence="3 4">
    <name type="scientific">Caldicellulosiruptor diazotrophicus</name>
    <dbReference type="NCBI Taxonomy" id="2806205"/>
    <lineage>
        <taxon>Bacteria</taxon>
        <taxon>Bacillati</taxon>
        <taxon>Bacillota</taxon>
        <taxon>Bacillota incertae sedis</taxon>
        <taxon>Caldicellulosiruptorales</taxon>
        <taxon>Caldicellulosiruptoraceae</taxon>
        <taxon>Caldicellulosiruptor</taxon>
    </lineage>
</organism>
<dbReference type="Gene3D" id="3.30.360.10">
    <property type="entry name" value="Dihydrodipicolinate Reductase, domain 2"/>
    <property type="match status" value="1"/>
</dbReference>
<dbReference type="InterPro" id="IPR051450">
    <property type="entry name" value="Gfo/Idh/MocA_Oxidoreductases"/>
</dbReference>
<keyword evidence="4" id="KW-1185">Reference proteome</keyword>
<evidence type="ECO:0000313" key="4">
    <source>
        <dbReference type="Proteomes" id="UP000663623"/>
    </source>
</evidence>
<proteinExistence type="predicted"/>
<evidence type="ECO:0000259" key="1">
    <source>
        <dbReference type="Pfam" id="PF01408"/>
    </source>
</evidence>
<feature type="domain" description="Gfo/Idh/MocA-like oxidoreductase N-terminal" evidence="1">
    <location>
        <begin position="7"/>
        <end position="124"/>
    </location>
</feature>
<dbReference type="Proteomes" id="UP000663623">
    <property type="component" value="Chromosome"/>
</dbReference>
<dbReference type="SUPFAM" id="SSF51735">
    <property type="entry name" value="NAD(P)-binding Rossmann-fold domains"/>
    <property type="match status" value="1"/>
</dbReference>
<dbReference type="InterPro" id="IPR055170">
    <property type="entry name" value="GFO_IDH_MocA-like_dom"/>
</dbReference>
<protein>
    <submittedName>
        <fullName evidence="3">Dehydrogenase</fullName>
    </submittedName>
</protein>
<dbReference type="EMBL" id="AP024480">
    <property type="protein sequence ID" value="BCS80181.1"/>
    <property type="molecule type" value="Genomic_DNA"/>
</dbReference>
<dbReference type="InterPro" id="IPR000683">
    <property type="entry name" value="Gfo/Idh/MocA-like_OxRdtase_N"/>
</dbReference>
<name>A0ABM7NJ98_9FIRM</name>
<reference evidence="3 4" key="1">
    <citation type="submission" date="2021-02" db="EMBL/GenBank/DDBJ databases">
        <title>Nitrogen-fixing ability and nitrogen fixation related genes of thermophilic fermentative bacteria in the genus Caldicellulosiruptor.</title>
        <authorList>
            <person name="Chen Y."/>
            <person name="Nishihara A."/>
            <person name="Haruta S."/>
        </authorList>
    </citation>
    <scope>NUCLEOTIDE SEQUENCE [LARGE SCALE GENOMIC DNA]</scope>
    <source>
        <strain evidence="3 4">YA01</strain>
    </source>
</reference>
<dbReference type="RefSeq" id="WP_207180365.1">
    <property type="nucleotide sequence ID" value="NZ_AP024480.1"/>
</dbReference>
<dbReference type="Pfam" id="PF22725">
    <property type="entry name" value="GFO_IDH_MocA_C3"/>
    <property type="match status" value="1"/>
</dbReference>
<sequence>MVNVNEVRVGFIGCGRVAENHFEAIRKCENVRLIAVSDINEELAMKRAQQWGVVVCSPYEIYKRNDIDAIFVLTPFHTHFFYTFHALKEGKHVLVEKPVSMDPEEISQMAKVAQQVGRICMPGHSYIYLRELRRFKEIISSGSLGESFTMFSFEIYYMPEELIEKYNGPLQEVLWHHIYLMIAYMGLPSKVCAVKGCFRKDKIPTGDEHLMVVAEFESGALAHIYLSWATEDETSDPWTFKIKVLCQNGGLHFSRRDIVKFTPNKENEYPLYQEMFDEEVDYFINQCIRKGKKPLSDLYDAYYTSWIINKIKEAIEEERVLRIDIKEIGELTF</sequence>
<dbReference type="Pfam" id="PF01408">
    <property type="entry name" value="GFO_IDH_MocA"/>
    <property type="match status" value="1"/>
</dbReference>
<evidence type="ECO:0000259" key="2">
    <source>
        <dbReference type="Pfam" id="PF22725"/>
    </source>
</evidence>
<dbReference type="Gene3D" id="3.40.50.720">
    <property type="entry name" value="NAD(P)-binding Rossmann-like Domain"/>
    <property type="match status" value="1"/>
</dbReference>